<dbReference type="EMBL" id="JARKNE010000001">
    <property type="protein sequence ID" value="KAK5846653.1"/>
    <property type="molecule type" value="Genomic_DNA"/>
</dbReference>
<evidence type="ECO:0000313" key="1">
    <source>
        <dbReference type="EMBL" id="KAK5846653.1"/>
    </source>
</evidence>
<gene>
    <name evidence="1" type="ORF">PVK06_002950</name>
</gene>
<dbReference type="Proteomes" id="UP001358586">
    <property type="component" value="Chromosome 1"/>
</dbReference>
<protein>
    <submittedName>
        <fullName evidence="1">Uncharacterized protein</fullName>
    </submittedName>
</protein>
<comment type="caution">
    <text evidence="1">The sequence shown here is derived from an EMBL/GenBank/DDBJ whole genome shotgun (WGS) entry which is preliminary data.</text>
</comment>
<sequence length="162" mass="18040">MFVTSKGGYRILRGRVNSVGFLPDERLILYLELAGFGSMLKLPINGNAVTGISSISKPATLCYELLGRSPSEGKFARLRFSWLKANFEYLSGTANEWEVMQAVRAYIMHFIGGVLMSDANGNSGVVSWRSSTPTVQLHTVYPNTASTIRRDPWDEQEGEVWK</sequence>
<reference evidence="1 2" key="1">
    <citation type="submission" date="2023-03" db="EMBL/GenBank/DDBJ databases">
        <title>WGS of Gossypium arboreum.</title>
        <authorList>
            <person name="Yu D."/>
        </authorList>
    </citation>
    <scope>NUCLEOTIDE SEQUENCE [LARGE SCALE GENOMIC DNA]</scope>
    <source>
        <tissue evidence="1">Leaf</tissue>
    </source>
</reference>
<organism evidence="1 2">
    <name type="scientific">Gossypium arboreum</name>
    <name type="common">Tree cotton</name>
    <name type="synonym">Gossypium nanking</name>
    <dbReference type="NCBI Taxonomy" id="29729"/>
    <lineage>
        <taxon>Eukaryota</taxon>
        <taxon>Viridiplantae</taxon>
        <taxon>Streptophyta</taxon>
        <taxon>Embryophyta</taxon>
        <taxon>Tracheophyta</taxon>
        <taxon>Spermatophyta</taxon>
        <taxon>Magnoliopsida</taxon>
        <taxon>eudicotyledons</taxon>
        <taxon>Gunneridae</taxon>
        <taxon>Pentapetalae</taxon>
        <taxon>rosids</taxon>
        <taxon>malvids</taxon>
        <taxon>Malvales</taxon>
        <taxon>Malvaceae</taxon>
        <taxon>Malvoideae</taxon>
        <taxon>Gossypium</taxon>
    </lineage>
</organism>
<accession>A0ABR0R6C7</accession>
<dbReference type="InterPro" id="IPR044824">
    <property type="entry name" value="MAIN-like"/>
</dbReference>
<evidence type="ECO:0000313" key="2">
    <source>
        <dbReference type="Proteomes" id="UP001358586"/>
    </source>
</evidence>
<keyword evidence="2" id="KW-1185">Reference proteome</keyword>
<name>A0ABR0R6C7_GOSAR</name>
<dbReference type="PANTHER" id="PTHR46033">
    <property type="entry name" value="PROTEIN MAIN-LIKE 2"/>
    <property type="match status" value="1"/>
</dbReference>
<proteinExistence type="predicted"/>
<dbReference type="PANTHER" id="PTHR46033:SF8">
    <property type="entry name" value="PROTEIN MAINTENANCE OF MERISTEMS-LIKE"/>
    <property type="match status" value="1"/>
</dbReference>